<dbReference type="EMBL" id="PSQE01000004">
    <property type="protein sequence ID" value="RHN62090.1"/>
    <property type="molecule type" value="Genomic_DNA"/>
</dbReference>
<evidence type="ECO:0000313" key="1">
    <source>
        <dbReference type="EMBL" id="RHN62090.1"/>
    </source>
</evidence>
<comment type="caution">
    <text evidence="1">The sequence shown here is derived from an EMBL/GenBank/DDBJ whole genome shotgun (WGS) entry which is preliminary data.</text>
</comment>
<gene>
    <name evidence="1" type="ORF">MtrunA17_Chr4g0043631</name>
</gene>
<dbReference type="Proteomes" id="UP000265566">
    <property type="component" value="Chromosome 4"/>
</dbReference>
<sequence length="40" mass="4778">MIEWNNKEEEGEEGKAEICEEKNKKEEEQQTCRFGMNLLC</sequence>
<proteinExistence type="predicted"/>
<organism evidence="1">
    <name type="scientific">Medicago truncatula</name>
    <name type="common">Barrel medic</name>
    <name type="synonym">Medicago tribuloides</name>
    <dbReference type="NCBI Taxonomy" id="3880"/>
    <lineage>
        <taxon>Eukaryota</taxon>
        <taxon>Viridiplantae</taxon>
        <taxon>Streptophyta</taxon>
        <taxon>Embryophyta</taxon>
        <taxon>Tracheophyta</taxon>
        <taxon>Spermatophyta</taxon>
        <taxon>Magnoliopsida</taxon>
        <taxon>eudicotyledons</taxon>
        <taxon>Gunneridae</taxon>
        <taxon>Pentapetalae</taxon>
        <taxon>rosids</taxon>
        <taxon>fabids</taxon>
        <taxon>Fabales</taxon>
        <taxon>Fabaceae</taxon>
        <taxon>Papilionoideae</taxon>
        <taxon>50 kb inversion clade</taxon>
        <taxon>NPAAA clade</taxon>
        <taxon>Hologalegina</taxon>
        <taxon>IRL clade</taxon>
        <taxon>Trifolieae</taxon>
        <taxon>Medicago</taxon>
    </lineage>
</organism>
<name>A0A396I901_MEDTR</name>
<protein>
    <submittedName>
        <fullName evidence="1">Uncharacterized protein</fullName>
    </submittedName>
</protein>
<accession>A0A396I901</accession>
<reference evidence="1" key="1">
    <citation type="journal article" date="2018" name="Nat. Plants">
        <title>Whole-genome landscape of Medicago truncatula symbiotic genes.</title>
        <authorList>
            <person name="Pecrix Y."/>
            <person name="Gamas P."/>
            <person name="Carrere S."/>
        </authorList>
    </citation>
    <scope>NUCLEOTIDE SEQUENCE</scope>
    <source>
        <tissue evidence="1">Leaves</tissue>
    </source>
</reference>
<dbReference type="AlphaFoldDB" id="A0A396I901"/>
<dbReference type="Gramene" id="rna24624">
    <property type="protein sequence ID" value="RHN62090.1"/>
    <property type="gene ID" value="gene24624"/>
</dbReference>